<dbReference type="AlphaFoldDB" id="A0A1G9S5D5"/>
<dbReference type="RefSeq" id="WP_052445994.1">
    <property type="nucleotide sequence ID" value="NZ_FNGU01000005.1"/>
</dbReference>
<name>A0A1G9S5D5_9BACT</name>
<organism evidence="2 3">
    <name type="scientific">Geoalkalibacter ferrihydriticus</name>
    <dbReference type="NCBI Taxonomy" id="392333"/>
    <lineage>
        <taxon>Bacteria</taxon>
        <taxon>Pseudomonadati</taxon>
        <taxon>Thermodesulfobacteriota</taxon>
        <taxon>Desulfuromonadia</taxon>
        <taxon>Desulfuromonadales</taxon>
        <taxon>Geoalkalibacteraceae</taxon>
        <taxon>Geoalkalibacter</taxon>
    </lineage>
</organism>
<feature type="transmembrane region" description="Helical" evidence="1">
    <location>
        <begin position="264"/>
        <end position="282"/>
    </location>
</feature>
<protein>
    <submittedName>
        <fullName evidence="2">Uncharacterized protein</fullName>
    </submittedName>
</protein>
<dbReference type="OrthoDB" id="8447980at2"/>
<evidence type="ECO:0000313" key="2">
    <source>
        <dbReference type="EMBL" id="SDM30500.1"/>
    </source>
</evidence>
<evidence type="ECO:0000256" key="1">
    <source>
        <dbReference type="SAM" id="Phobius"/>
    </source>
</evidence>
<evidence type="ECO:0000313" key="3">
    <source>
        <dbReference type="Proteomes" id="UP000182146"/>
    </source>
</evidence>
<feature type="transmembrane region" description="Helical" evidence="1">
    <location>
        <begin position="163"/>
        <end position="185"/>
    </location>
</feature>
<reference evidence="2 3" key="1">
    <citation type="submission" date="2016-10" db="EMBL/GenBank/DDBJ databases">
        <authorList>
            <person name="de Groot N.N."/>
        </authorList>
    </citation>
    <scope>NUCLEOTIDE SEQUENCE [LARGE SCALE GENOMIC DNA]</scope>
    <source>
        <strain evidence="2 3">DSM 17813</strain>
    </source>
</reference>
<feature type="transmembrane region" description="Helical" evidence="1">
    <location>
        <begin position="232"/>
        <end position="258"/>
    </location>
</feature>
<feature type="transmembrane region" description="Helical" evidence="1">
    <location>
        <begin position="191"/>
        <end position="211"/>
    </location>
</feature>
<gene>
    <name evidence="2" type="ORF">SAMN05660860_02239</name>
</gene>
<dbReference type="Proteomes" id="UP000182146">
    <property type="component" value="Unassembled WGS sequence"/>
</dbReference>
<keyword evidence="1" id="KW-1133">Transmembrane helix</keyword>
<keyword evidence="1" id="KW-0812">Transmembrane</keyword>
<accession>A0A1G9S5D5</accession>
<dbReference type="EMBL" id="FNGU01000005">
    <property type="protein sequence ID" value="SDM30500.1"/>
    <property type="molecule type" value="Genomic_DNA"/>
</dbReference>
<sequence>MKKPFWGGDPGLERILDEFSSELGASERAEKADQDAECDIWLGEAKETIHGRILGFLPYNSYDRAWGLIHQIRHRLCRILSPEKLLIVVLQIRANLDYISDPGHREELHKELAALERSMAAHNVSAETQTLGEQRLRLEQISRFTAEARESHWRKINLLRMRLVATTLFLAAFLLLSLGLVPLVLSDAGIGPGQVLAMIVFGALGGLVSALRSTEPLNARASDYFLQRTLLGLRPVVGAAAGLLIYLIQLSGILTLLPDASHPGAVHLTLAFTAGFSERFFIGQIEHLAKRGSGTARDQEYEPDKEGATST</sequence>
<dbReference type="STRING" id="392333.SAMN05660860_02239"/>
<proteinExistence type="predicted"/>
<keyword evidence="1" id="KW-0472">Membrane</keyword>